<dbReference type="EMBL" id="JBHSDL010000025">
    <property type="protein sequence ID" value="MFC4376287.1"/>
    <property type="molecule type" value="Genomic_DNA"/>
</dbReference>
<accession>A0ABV8VLK0</accession>
<evidence type="ECO:0000256" key="1">
    <source>
        <dbReference type="SAM" id="MobiDB-lite"/>
    </source>
</evidence>
<feature type="region of interest" description="Disordered" evidence="1">
    <location>
        <begin position="60"/>
        <end position="81"/>
    </location>
</feature>
<reference evidence="3" key="1">
    <citation type="journal article" date="2019" name="Int. J. Syst. Evol. Microbiol.">
        <title>The Global Catalogue of Microorganisms (GCM) 10K type strain sequencing project: providing services to taxonomists for standard genome sequencing and annotation.</title>
        <authorList>
            <consortium name="The Broad Institute Genomics Platform"/>
            <consortium name="The Broad Institute Genome Sequencing Center for Infectious Disease"/>
            <person name="Wu L."/>
            <person name="Ma J."/>
        </authorList>
    </citation>
    <scope>NUCLEOTIDE SEQUENCE [LARGE SCALE GENOMIC DNA]</scope>
    <source>
        <strain evidence="3">IBRC-M 10490</strain>
    </source>
</reference>
<proteinExistence type="predicted"/>
<protein>
    <submittedName>
        <fullName evidence="2">Uncharacterized protein</fullName>
    </submittedName>
</protein>
<evidence type="ECO:0000313" key="2">
    <source>
        <dbReference type="EMBL" id="MFC4376287.1"/>
    </source>
</evidence>
<dbReference type="RefSeq" id="WP_378564750.1">
    <property type="nucleotide sequence ID" value="NZ_JBHSDL010000025.1"/>
</dbReference>
<sequence>MITIGRPRLDPERPYPQTYLCPFRIDDRTEAFAQGIDGVHAMMSAIRQVGAILGIPPDWPAPSPRNDWATASPGWRQSAQW</sequence>
<name>A0ABV8VLK0_9NOCA</name>
<keyword evidence="3" id="KW-1185">Reference proteome</keyword>
<organism evidence="2 3">
    <name type="scientific">Nocardia halotolerans</name>
    <dbReference type="NCBI Taxonomy" id="1755878"/>
    <lineage>
        <taxon>Bacteria</taxon>
        <taxon>Bacillati</taxon>
        <taxon>Actinomycetota</taxon>
        <taxon>Actinomycetes</taxon>
        <taxon>Mycobacteriales</taxon>
        <taxon>Nocardiaceae</taxon>
        <taxon>Nocardia</taxon>
    </lineage>
</organism>
<evidence type="ECO:0000313" key="3">
    <source>
        <dbReference type="Proteomes" id="UP001595844"/>
    </source>
</evidence>
<gene>
    <name evidence="2" type="ORF">ACFO5K_19500</name>
</gene>
<dbReference type="Proteomes" id="UP001595844">
    <property type="component" value="Unassembled WGS sequence"/>
</dbReference>
<comment type="caution">
    <text evidence="2">The sequence shown here is derived from an EMBL/GenBank/DDBJ whole genome shotgun (WGS) entry which is preliminary data.</text>
</comment>